<dbReference type="PRINTS" id="PR00781">
    <property type="entry name" value="LIPOSIGPTASE"/>
</dbReference>
<sequence>MPIFIVLSLALLALDQWVKFWSVQNLALGEFRNFIPGVLQLYLTYNTGAAWSLLSGAALPLAILRLLVGLGLLAYMVRDRHKLSRTLQFTLALIAAGAIGNAIDGLRLGKVVDMFYSHQLSAVSKALGGGEFPIFNVADSCVVVGVILLIVLNLLPHRRKL</sequence>
<evidence type="ECO:0000313" key="12">
    <source>
        <dbReference type="Proteomes" id="UP000569951"/>
    </source>
</evidence>
<dbReference type="Pfam" id="PF01252">
    <property type="entry name" value="Peptidase_A8"/>
    <property type="match status" value="1"/>
</dbReference>
<proteinExistence type="inferred from homology"/>
<dbReference type="AlphaFoldDB" id="A0A841I198"/>
<dbReference type="GO" id="GO:0005886">
    <property type="term" value="C:plasma membrane"/>
    <property type="evidence" value="ECO:0007669"/>
    <property type="project" value="UniProtKB-SubCell"/>
</dbReference>
<feature type="active site" evidence="9">
    <location>
        <position position="113"/>
    </location>
</feature>
<evidence type="ECO:0000256" key="9">
    <source>
        <dbReference type="HAMAP-Rule" id="MF_00161"/>
    </source>
</evidence>
<evidence type="ECO:0000256" key="3">
    <source>
        <dbReference type="ARBA" id="ARBA00022670"/>
    </source>
</evidence>
<dbReference type="PANTHER" id="PTHR33695">
    <property type="entry name" value="LIPOPROTEIN SIGNAL PEPTIDASE"/>
    <property type="match status" value="1"/>
</dbReference>
<dbReference type="UniPathway" id="UPA00665"/>
<dbReference type="GO" id="GO:0004190">
    <property type="term" value="F:aspartic-type endopeptidase activity"/>
    <property type="evidence" value="ECO:0007669"/>
    <property type="project" value="UniProtKB-UniRule"/>
</dbReference>
<dbReference type="NCBIfam" id="TIGR00077">
    <property type="entry name" value="lspA"/>
    <property type="match status" value="1"/>
</dbReference>
<evidence type="ECO:0000256" key="1">
    <source>
        <dbReference type="ARBA" id="ARBA00006139"/>
    </source>
</evidence>
<gene>
    <name evidence="9" type="primary">lspA</name>
    <name evidence="11" type="ORF">HNR42_002438</name>
</gene>
<feature type="transmembrane region" description="Helical" evidence="9">
    <location>
        <begin position="49"/>
        <end position="77"/>
    </location>
</feature>
<dbReference type="EMBL" id="JACHHG010000008">
    <property type="protein sequence ID" value="MBB6099003.1"/>
    <property type="molecule type" value="Genomic_DNA"/>
</dbReference>
<evidence type="ECO:0000256" key="8">
    <source>
        <dbReference type="ARBA" id="ARBA00023136"/>
    </source>
</evidence>
<accession>A0A841I198</accession>
<evidence type="ECO:0000256" key="10">
    <source>
        <dbReference type="RuleBase" id="RU004181"/>
    </source>
</evidence>
<keyword evidence="5 9" id="KW-0064">Aspartyl protease</keyword>
<keyword evidence="8 9" id="KW-0472">Membrane</keyword>
<comment type="subcellular location">
    <subcellularLocation>
        <location evidence="9">Cell membrane</location>
        <topology evidence="9">Multi-pass membrane protein</topology>
    </subcellularLocation>
</comment>
<dbReference type="GO" id="GO:0006508">
    <property type="term" value="P:proteolysis"/>
    <property type="evidence" value="ECO:0007669"/>
    <property type="project" value="UniProtKB-KW"/>
</dbReference>
<keyword evidence="7 9" id="KW-1133">Transmembrane helix</keyword>
<name>A0A841I198_9DEIO</name>
<keyword evidence="2 9" id="KW-1003">Cell membrane</keyword>
<evidence type="ECO:0000256" key="5">
    <source>
        <dbReference type="ARBA" id="ARBA00022750"/>
    </source>
</evidence>
<evidence type="ECO:0000256" key="2">
    <source>
        <dbReference type="ARBA" id="ARBA00022475"/>
    </source>
</evidence>
<dbReference type="HAMAP" id="MF_00161">
    <property type="entry name" value="LspA"/>
    <property type="match status" value="1"/>
</dbReference>
<comment type="pathway">
    <text evidence="9">Protein modification; lipoprotein biosynthesis (signal peptide cleavage).</text>
</comment>
<comment type="caution">
    <text evidence="11">The sequence shown here is derived from an EMBL/GenBank/DDBJ whole genome shotgun (WGS) entry which is preliminary data.</text>
</comment>
<keyword evidence="3 9" id="KW-0645">Protease</keyword>
<dbReference type="EC" id="3.4.23.36" evidence="9"/>
<evidence type="ECO:0000256" key="4">
    <source>
        <dbReference type="ARBA" id="ARBA00022692"/>
    </source>
</evidence>
<dbReference type="PANTHER" id="PTHR33695:SF1">
    <property type="entry name" value="LIPOPROTEIN SIGNAL PEPTIDASE"/>
    <property type="match status" value="1"/>
</dbReference>
<organism evidence="11 12">
    <name type="scientific">Deinobacterium chartae</name>
    <dbReference type="NCBI Taxonomy" id="521158"/>
    <lineage>
        <taxon>Bacteria</taxon>
        <taxon>Thermotogati</taxon>
        <taxon>Deinococcota</taxon>
        <taxon>Deinococci</taxon>
        <taxon>Deinococcales</taxon>
        <taxon>Deinococcaceae</taxon>
        <taxon>Deinobacterium</taxon>
    </lineage>
</organism>
<evidence type="ECO:0000256" key="6">
    <source>
        <dbReference type="ARBA" id="ARBA00022801"/>
    </source>
</evidence>
<evidence type="ECO:0000313" key="11">
    <source>
        <dbReference type="EMBL" id="MBB6099003.1"/>
    </source>
</evidence>
<dbReference type="RefSeq" id="WP_343058384.1">
    <property type="nucleotide sequence ID" value="NZ_JACHHG010000008.1"/>
</dbReference>
<keyword evidence="6 9" id="KW-0378">Hydrolase</keyword>
<reference evidence="11 12" key="1">
    <citation type="submission" date="2020-08" db="EMBL/GenBank/DDBJ databases">
        <title>Genomic Encyclopedia of Type Strains, Phase IV (KMG-IV): sequencing the most valuable type-strain genomes for metagenomic binning, comparative biology and taxonomic classification.</title>
        <authorList>
            <person name="Goeker M."/>
        </authorList>
    </citation>
    <scope>NUCLEOTIDE SEQUENCE [LARGE SCALE GENOMIC DNA]</scope>
    <source>
        <strain evidence="11 12">DSM 21458</strain>
    </source>
</reference>
<evidence type="ECO:0000256" key="7">
    <source>
        <dbReference type="ARBA" id="ARBA00022989"/>
    </source>
</evidence>
<dbReference type="Proteomes" id="UP000569951">
    <property type="component" value="Unassembled WGS sequence"/>
</dbReference>
<feature type="transmembrane region" description="Helical" evidence="9">
    <location>
        <begin position="89"/>
        <end position="108"/>
    </location>
</feature>
<feature type="transmembrane region" description="Helical" evidence="9">
    <location>
        <begin position="134"/>
        <end position="155"/>
    </location>
</feature>
<dbReference type="InterPro" id="IPR001872">
    <property type="entry name" value="Peptidase_A8"/>
</dbReference>
<protein>
    <recommendedName>
        <fullName evidence="9">Lipoprotein signal peptidase</fullName>
        <ecNumber evidence="9">3.4.23.36</ecNumber>
    </recommendedName>
    <alternativeName>
        <fullName evidence="9">Prolipoprotein signal peptidase</fullName>
    </alternativeName>
    <alternativeName>
        <fullName evidence="9">Signal peptidase II</fullName>
        <shortName evidence="9">SPase II</shortName>
    </alternativeName>
</protein>
<comment type="function">
    <text evidence="9">This protein specifically catalyzes the removal of signal peptides from prolipoproteins.</text>
</comment>
<feature type="active site" evidence="9">
    <location>
        <position position="139"/>
    </location>
</feature>
<comment type="catalytic activity">
    <reaction evidence="9">
        <text>Release of signal peptides from bacterial membrane prolipoproteins. Hydrolyzes -Xaa-Yaa-Zaa-|-(S,diacylglyceryl)Cys-, in which Xaa is hydrophobic (preferably Leu), and Yaa (Ala or Ser) and Zaa (Gly or Ala) have small, neutral side chains.</text>
        <dbReference type="EC" id="3.4.23.36"/>
    </reaction>
</comment>
<keyword evidence="12" id="KW-1185">Reference proteome</keyword>
<dbReference type="NCBIfam" id="NF011359">
    <property type="entry name" value="PRK14777.1"/>
    <property type="match status" value="1"/>
</dbReference>
<comment type="similarity">
    <text evidence="1 9 10">Belongs to the peptidase A8 family.</text>
</comment>
<keyword evidence="4 9" id="KW-0812">Transmembrane</keyword>
<comment type="caution">
    <text evidence="9">Lacks conserved residue(s) required for the propagation of feature annotation.</text>
</comment>